<accession>A0A918WAK3</accession>
<dbReference type="AlphaFoldDB" id="A0A918WAK3"/>
<evidence type="ECO:0000313" key="5">
    <source>
        <dbReference type="Proteomes" id="UP000646426"/>
    </source>
</evidence>
<gene>
    <name evidence="2 4" type="primary">apaG</name>
    <name evidence="4" type="ORF">GCM10007067_29710</name>
</gene>
<proteinExistence type="inferred from homology"/>
<keyword evidence="5" id="KW-1185">Reference proteome</keyword>
<sequence length="154" mass="17176">MTQPAQAWHTGTLACTPAIRPDRTLTRMEHDNAYRVEVDVATRYLDRQSEPERSRFVFAYTIDLHNTGSVPAQLVARHWVITDANGKVQEVVGEGVIGQQPWLQPGEHFRYTSGAVLETDLGLMQGSYAMLAEDGTEFEAPVPVFALTVPRTLH</sequence>
<dbReference type="InterPro" id="IPR007474">
    <property type="entry name" value="ApaG_domain"/>
</dbReference>
<dbReference type="EMBL" id="BMYD01000007">
    <property type="protein sequence ID" value="GHA89888.1"/>
    <property type="molecule type" value="Genomic_DNA"/>
</dbReference>
<evidence type="ECO:0000256" key="1">
    <source>
        <dbReference type="ARBA" id="ARBA00017693"/>
    </source>
</evidence>
<evidence type="ECO:0000259" key="3">
    <source>
        <dbReference type="PROSITE" id="PS51087"/>
    </source>
</evidence>
<dbReference type="InterPro" id="IPR036767">
    <property type="entry name" value="ApaG_sf"/>
</dbReference>
<feature type="domain" description="ApaG" evidence="3">
    <location>
        <begin position="30"/>
        <end position="154"/>
    </location>
</feature>
<comment type="caution">
    <text evidence="4">The sequence shown here is derived from an EMBL/GenBank/DDBJ whole genome shotgun (WGS) entry which is preliminary data.</text>
</comment>
<evidence type="ECO:0000256" key="2">
    <source>
        <dbReference type="HAMAP-Rule" id="MF_00791"/>
    </source>
</evidence>
<dbReference type="Pfam" id="PF04379">
    <property type="entry name" value="DUF525"/>
    <property type="match status" value="1"/>
</dbReference>
<dbReference type="Proteomes" id="UP000646426">
    <property type="component" value="Unassembled WGS sequence"/>
</dbReference>
<dbReference type="GO" id="GO:0070987">
    <property type="term" value="P:error-free translesion synthesis"/>
    <property type="evidence" value="ECO:0007669"/>
    <property type="project" value="TreeGrafter"/>
</dbReference>
<dbReference type="HAMAP" id="MF_00791">
    <property type="entry name" value="ApaG"/>
    <property type="match status" value="1"/>
</dbReference>
<dbReference type="NCBIfam" id="NF003967">
    <property type="entry name" value="PRK05461.1"/>
    <property type="match status" value="1"/>
</dbReference>
<name>A0A918WAK3_9GAMM</name>
<evidence type="ECO:0000313" key="4">
    <source>
        <dbReference type="EMBL" id="GHA89888.1"/>
    </source>
</evidence>
<organism evidence="4 5">
    <name type="scientific">Cognatilysobacter bugurensis</name>
    <dbReference type="NCBI Taxonomy" id="543356"/>
    <lineage>
        <taxon>Bacteria</taxon>
        <taxon>Pseudomonadati</taxon>
        <taxon>Pseudomonadota</taxon>
        <taxon>Gammaproteobacteria</taxon>
        <taxon>Lysobacterales</taxon>
        <taxon>Lysobacteraceae</taxon>
        <taxon>Cognatilysobacter</taxon>
    </lineage>
</organism>
<dbReference type="InterPro" id="IPR023065">
    <property type="entry name" value="Uncharacterised_ApaG"/>
</dbReference>
<dbReference type="PROSITE" id="PS51087">
    <property type="entry name" value="APAG"/>
    <property type="match status" value="1"/>
</dbReference>
<protein>
    <recommendedName>
        <fullName evidence="1 2">Protein ApaG</fullName>
    </recommendedName>
</protein>
<dbReference type="PANTHER" id="PTHR14289:SF16">
    <property type="entry name" value="POLYMERASE DELTA-INTERACTING PROTEIN 2"/>
    <property type="match status" value="1"/>
</dbReference>
<reference evidence="4" key="1">
    <citation type="journal article" date="2014" name="Int. J. Syst. Evol. Microbiol.">
        <title>Complete genome sequence of Corynebacterium casei LMG S-19264T (=DSM 44701T), isolated from a smear-ripened cheese.</title>
        <authorList>
            <consortium name="US DOE Joint Genome Institute (JGI-PGF)"/>
            <person name="Walter F."/>
            <person name="Albersmeier A."/>
            <person name="Kalinowski J."/>
            <person name="Ruckert C."/>
        </authorList>
    </citation>
    <scope>NUCLEOTIDE SEQUENCE</scope>
    <source>
        <strain evidence="4">KCTC 23077</strain>
    </source>
</reference>
<dbReference type="Gene3D" id="2.60.40.1470">
    <property type="entry name" value="ApaG domain"/>
    <property type="match status" value="1"/>
</dbReference>
<dbReference type="PANTHER" id="PTHR14289">
    <property type="entry name" value="F-BOX ONLY PROTEIN 3"/>
    <property type="match status" value="1"/>
</dbReference>
<dbReference type="SUPFAM" id="SSF110069">
    <property type="entry name" value="ApaG-like"/>
    <property type="match status" value="1"/>
</dbReference>
<reference evidence="4" key="2">
    <citation type="submission" date="2020-09" db="EMBL/GenBank/DDBJ databases">
        <authorList>
            <person name="Sun Q."/>
            <person name="Kim S."/>
        </authorList>
    </citation>
    <scope>NUCLEOTIDE SEQUENCE</scope>
    <source>
        <strain evidence="4">KCTC 23077</strain>
    </source>
</reference>